<feature type="transmembrane region" description="Helical" evidence="19">
    <location>
        <begin position="149"/>
        <end position="171"/>
    </location>
</feature>
<evidence type="ECO:0000256" key="4">
    <source>
        <dbReference type="ARBA" id="ARBA00010561"/>
    </source>
</evidence>
<dbReference type="PANTHER" id="PTHR34148:SF1">
    <property type="entry name" value="ADENOSYLCOBINAMIDE-GDP RIBAZOLETRANSFERASE"/>
    <property type="match status" value="1"/>
</dbReference>
<accession>A0ABW3FCK2</accession>
<sequence length="276" mass="28971">MERLNGIVDATFSSTTFLSRLPTWRLKSEEEASSLPNFQRSAHAFPLAGIVIALPAVIVFWLTSLAGLPATISALLTVVALMFTTGALHEDGLADVADGFWGGHTLERKLEIMRDSAIGTYGVLALVASFGLRAACIAALAMVRTPEEVAMLVIAVASLSRAAMVWPWVLLPAVRPAQSDGLISGIKEAGGLSVRYGEPDRQTGLWTLIFCAPALLLLLSATGLVGAINAVLIGALFVTGGMLVARRHVGGHTGDVLGAVQQMCEIGLYIGLLIAI</sequence>
<dbReference type="HAMAP" id="MF_00719">
    <property type="entry name" value="CobS"/>
    <property type="match status" value="1"/>
</dbReference>
<comment type="similarity">
    <text evidence="4 19">Belongs to the CobS family.</text>
</comment>
<keyword evidence="13 19" id="KW-0472">Membrane</keyword>
<comment type="catalytic activity">
    <reaction evidence="18 19">
        <text>alpha-ribazole 5'-phosphate + adenosylcob(III)inamide-GDP = adenosylcob(III)alamin 5'-phosphate + GMP + H(+)</text>
        <dbReference type="Rhea" id="RHEA:23560"/>
        <dbReference type="ChEBI" id="CHEBI:15378"/>
        <dbReference type="ChEBI" id="CHEBI:57918"/>
        <dbReference type="ChEBI" id="CHEBI:58115"/>
        <dbReference type="ChEBI" id="CHEBI:60487"/>
        <dbReference type="ChEBI" id="CHEBI:60493"/>
        <dbReference type="EC" id="2.7.8.26"/>
    </reaction>
</comment>
<evidence type="ECO:0000256" key="5">
    <source>
        <dbReference type="ARBA" id="ARBA00013200"/>
    </source>
</evidence>
<keyword evidence="9 19" id="KW-0808">Transferase</keyword>
<gene>
    <name evidence="19" type="primary">cobS</name>
    <name evidence="20" type="ORF">ACFQ14_03835</name>
</gene>
<evidence type="ECO:0000256" key="15">
    <source>
        <dbReference type="ARBA" id="ARBA00032605"/>
    </source>
</evidence>
<dbReference type="EC" id="2.7.8.26" evidence="5 19"/>
<evidence type="ECO:0000256" key="14">
    <source>
        <dbReference type="ARBA" id="ARBA00025228"/>
    </source>
</evidence>
<evidence type="ECO:0000256" key="11">
    <source>
        <dbReference type="ARBA" id="ARBA00022842"/>
    </source>
</evidence>
<comment type="function">
    <text evidence="14 19">Joins adenosylcobinamide-GDP and alpha-ribazole to generate adenosylcobalamin (Ado-cobalamin). Also synthesizes adenosylcobalamin 5'-phosphate from adenosylcobinamide-GDP and alpha-ribazole 5'-phosphate.</text>
</comment>
<proteinExistence type="inferred from homology"/>
<keyword evidence="10 19" id="KW-0812">Transmembrane</keyword>
<keyword evidence="8 19" id="KW-0169">Cobalamin biosynthesis</keyword>
<evidence type="ECO:0000313" key="20">
    <source>
        <dbReference type="EMBL" id="MFD0915533.1"/>
    </source>
</evidence>
<protein>
    <recommendedName>
        <fullName evidence="6 19">Adenosylcobinamide-GDP ribazoletransferase</fullName>
        <ecNumber evidence="5 19">2.7.8.26</ecNumber>
    </recommendedName>
    <alternativeName>
        <fullName evidence="16 19">Cobalamin synthase</fullName>
    </alternativeName>
    <alternativeName>
        <fullName evidence="15 19">Cobalamin-5'-phosphate synthase</fullName>
    </alternativeName>
</protein>
<evidence type="ECO:0000256" key="7">
    <source>
        <dbReference type="ARBA" id="ARBA00022475"/>
    </source>
</evidence>
<reference evidence="21" key="1">
    <citation type="journal article" date="2019" name="Int. J. Syst. Evol. Microbiol.">
        <title>The Global Catalogue of Microorganisms (GCM) 10K type strain sequencing project: providing services to taxonomists for standard genome sequencing and annotation.</title>
        <authorList>
            <consortium name="The Broad Institute Genomics Platform"/>
            <consortium name="The Broad Institute Genome Sequencing Center for Infectious Disease"/>
            <person name="Wu L."/>
            <person name="Ma J."/>
        </authorList>
    </citation>
    <scope>NUCLEOTIDE SEQUENCE [LARGE SCALE GENOMIC DNA]</scope>
    <source>
        <strain evidence="21">CCUG 60023</strain>
    </source>
</reference>
<feature type="transmembrane region" description="Helical" evidence="19">
    <location>
        <begin position="227"/>
        <end position="245"/>
    </location>
</feature>
<comment type="pathway">
    <text evidence="3 19">Cofactor biosynthesis; adenosylcobalamin biosynthesis; adenosylcobalamin from cob(II)yrinate a,c-diamide: step 7/7.</text>
</comment>
<evidence type="ECO:0000256" key="3">
    <source>
        <dbReference type="ARBA" id="ARBA00004663"/>
    </source>
</evidence>
<dbReference type="GO" id="GO:0051073">
    <property type="term" value="F:adenosylcobinamide-GDP ribazoletransferase activity"/>
    <property type="evidence" value="ECO:0007669"/>
    <property type="project" value="UniProtKB-EC"/>
</dbReference>
<name>A0ABW3FCK2_9HYPH</name>
<evidence type="ECO:0000256" key="10">
    <source>
        <dbReference type="ARBA" id="ARBA00022692"/>
    </source>
</evidence>
<dbReference type="PANTHER" id="PTHR34148">
    <property type="entry name" value="ADENOSYLCOBINAMIDE-GDP RIBAZOLETRANSFERASE"/>
    <property type="match status" value="1"/>
</dbReference>
<comment type="cofactor">
    <cofactor evidence="1 19">
        <name>Mg(2+)</name>
        <dbReference type="ChEBI" id="CHEBI:18420"/>
    </cofactor>
</comment>
<feature type="transmembrane region" description="Helical" evidence="19">
    <location>
        <begin position="118"/>
        <end position="143"/>
    </location>
</feature>
<evidence type="ECO:0000256" key="18">
    <source>
        <dbReference type="ARBA" id="ARBA00049504"/>
    </source>
</evidence>
<keyword evidence="21" id="KW-1185">Reference proteome</keyword>
<evidence type="ECO:0000256" key="2">
    <source>
        <dbReference type="ARBA" id="ARBA00004651"/>
    </source>
</evidence>
<evidence type="ECO:0000256" key="6">
    <source>
        <dbReference type="ARBA" id="ARBA00015850"/>
    </source>
</evidence>
<dbReference type="Pfam" id="PF02654">
    <property type="entry name" value="CobS"/>
    <property type="match status" value="1"/>
</dbReference>
<comment type="catalytic activity">
    <reaction evidence="17 19">
        <text>alpha-ribazole + adenosylcob(III)inamide-GDP = adenosylcob(III)alamin + GMP + H(+)</text>
        <dbReference type="Rhea" id="RHEA:16049"/>
        <dbReference type="ChEBI" id="CHEBI:10329"/>
        <dbReference type="ChEBI" id="CHEBI:15378"/>
        <dbReference type="ChEBI" id="CHEBI:18408"/>
        <dbReference type="ChEBI" id="CHEBI:58115"/>
        <dbReference type="ChEBI" id="CHEBI:60487"/>
        <dbReference type="EC" id="2.7.8.26"/>
    </reaction>
</comment>
<evidence type="ECO:0000256" key="19">
    <source>
        <dbReference type="HAMAP-Rule" id="MF_00719"/>
    </source>
</evidence>
<evidence type="ECO:0000256" key="8">
    <source>
        <dbReference type="ARBA" id="ARBA00022573"/>
    </source>
</evidence>
<keyword evidence="12 19" id="KW-1133">Transmembrane helix</keyword>
<dbReference type="EMBL" id="JBHTJV010000003">
    <property type="protein sequence ID" value="MFD0915533.1"/>
    <property type="molecule type" value="Genomic_DNA"/>
</dbReference>
<organism evidence="20 21">
    <name type="scientific">Pseudahrensia aquimaris</name>
    <dbReference type="NCBI Taxonomy" id="744461"/>
    <lineage>
        <taxon>Bacteria</taxon>
        <taxon>Pseudomonadati</taxon>
        <taxon>Pseudomonadota</taxon>
        <taxon>Alphaproteobacteria</taxon>
        <taxon>Hyphomicrobiales</taxon>
        <taxon>Ahrensiaceae</taxon>
        <taxon>Pseudahrensia</taxon>
    </lineage>
</organism>
<evidence type="ECO:0000256" key="16">
    <source>
        <dbReference type="ARBA" id="ARBA00032853"/>
    </source>
</evidence>
<comment type="subcellular location">
    <subcellularLocation>
        <location evidence="2 19">Cell membrane</location>
        <topology evidence="2 19">Multi-pass membrane protein</topology>
    </subcellularLocation>
</comment>
<dbReference type="RefSeq" id="WP_377211392.1">
    <property type="nucleotide sequence ID" value="NZ_JBHTJV010000003.1"/>
</dbReference>
<evidence type="ECO:0000256" key="9">
    <source>
        <dbReference type="ARBA" id="ARBA00022679"/>
    </source>
</evidence>
<feature type="transmembrane region" description="Helical" evidence="19">
    <location>
        <begin position="68"/>
        <end position="88"/>
    </location>
</feature>
<comment type="caution">
    <text evidence="20">The sequence shown here is derived from an EMBL/GenBank/DDBJ whole genome shotgun (WGS) entry which is preliminary data.</text>
</comment>
<evidence type="ECO:0000256" key="12">
    <source>
        <dbReference type="ARBA" id="ARBA00022989"/>
    </source>
</evidence>
<feature type="transmembrane region" description="Helical" evidence="19">
    <location>
        <begin position="44"/>
        <end position="62"/>
    </location>
</feature>
<evidence type="ECO:0000313" key="21">
    <source>
        <dbReference type="Proteomes" id="UP001597101"/>
    </source>
</evidence>
<evidence type="ECO:0000256" key="17">
    <source>
        <dbReference type="ARBA" id="ARBA00048623"/>
    </source>
</evidence>
<keyword evidence="7 19" id="KW-1003">Cell membrane</keyword>
<keyword evidence="11 19" id="KW-0460">Magnesium</keyword>
<evidence type="ECO:0000256" key="1">
    <source>
        <dbReference type="ARBA" id="ARBA00001946"/>
    </source>
</evidence>
<evidence type="ECO:0000256" key="13">
    <source>
        <dbReference type="ARBA" id="ARBA00023136"/>
    </source>
</evidence>
<dbReference type="Proteomes" id="UP001597101">
    <property type="component" value="Unassembled WGS sequence"/>
</dbReference>
<dbReference type="InterPro" id="IPR003805">
    <property type="entry name" value="CobS"/>
</dbReference>